<keyword evidence="2" id="KW-0012">Acyltransferase</keyword>
<evidence type="ECO:0000313" key="6">
    <source>
        <dbReference type="Proteomes" id="UP001519654"/>
    </source>
</evidence>
<dbReference type="InterPro" id="IPR013653">
    <property type="entry name" value="GCN5-like_dom"/>
</dbReference>
<dbReference type="InterPro" id="IPR050680">
    <property type="entry name" value="YpeA/RimI_acetyltransf"/>
</dbReference>
<reference evidence="5 6" key="1">
    <citation type="submission" date="2021-06" db="EMBL/GenBank/DDBJ databases">
        <title>Actinoplanes lichenicola sp. nov., and Actinoplanes ovalisporus sp. nov., isolated from lichen in Thailand.</title>
        <authorList>
            <person name="Saeng-In P."/>
            <person name="Kanchanasin P."/>
            <person name="Yuki M."/>
            <person name="Kudo T."/>
            <person name="Ohkuma M."/>
            <person name="Phongsopitanun W."/>
            <person name="Tanasupawat S."/>
        </authorList>
    </citation>
    <scope>NUCLEOTIDE SEQUENCE [LARGE SCALE GENOMIC DNA]</scope>
    <source>
        <strain evidence="5 6">NBRC 110975</strain>
    </source>
</reference>
<feature type="compositionally biased region" description="Polar residues" evidence="3">
    <location>
        <begin position="1"/>
        <end position="36"/>
    </location>
</feature>
<evidence type="ECO:0000256" key="2">
    <source>
        <dbReference type="ARBA" id="ARBA00023315"/>
    </source>
</evidence>
<dbReference type="PANTHER" id="PTHR43420:SF3">
    <property type="entry name" value="N-ACETYLTRANSFERASE DOMAIN-CONTAINING PROTEIN"/>
    <property type="match status" value="1"/>
</dbReference>
<dbReference type="InterPro" id="IPR016181">
    <property type="entry name" value="Acyl_CoA_acyltransferase"/>
</dbReference>
<organism evidence="5 6">
    <name type="scientific">Paractinoplanes bogorensis</name>
    <dbReference type="NCBI Taxonomy" id="1610840"/>
    <lineage>
        <taxon>Bacteria</taxon>
        <taxon>Bacillati</taxon>
        <taxon>Actinomycetota</taxon>
        <taxon>Actinomycetes</taxon>
        <taxon>Micromonosporales</taxon>
        <taxon>Micromonosporaceae</taxon>
        <taxon>Paractinoplanes</taxon>
    </lineage>
</organism>
<feature type="region of interest" description="Disordered" evidence="3">
    <location>
        <begin position="1"/>
        <end position="42"/>
    </location>
</feature>
<keyword evidence="1" id="KW-0808">Transferase</keyword>
<comment type="caution">
    <text evidence="5">The sequence shown here is derived from an EMBL/GenBank/DDBJ whole genome shotgun (WGS) entry which is preliminary data.</text>
</comment>
<dbReference type="CDD" id="cd04301">
    <property type="entry name" value="NAT_SF"/>
    <property type="match status" value="1"/>
</dbReference>
<feature type="domain" description="N-acetyltransferase" evidence="4">
    <location>
        <begin position="85"/>
        <end position="212"/>
    </location>
</feature>
<evidence type="ECO:0000256" key="1">
    <source>
        <dbReference type="ARBA" id="ARBA00022679"/>
    </source>
</evidence>
<dbReference type="InterPro" id="IPR000182">
    <property type="entry name" value="GNAT_dom"/>
</dbReference>
<accession>A0ABS5Z8I2</accession>
<keyword evidence="6" id="KW-1185">Reference proteome</keyword>
<proteinExistence type="predicted"/>
<name>A0ABS5Z8I2_9ACTN</name>
<dbReference type="EMBL" id="JAHKKG010000023">
    <property type="protein sequence ID" value="MBU2670800.1"/>
    <property type="molecule type" value="Genomic_DNA"/>
</dbReference>
<evidence type="ECO:0000256" key="3">
    <source>
        <dbReference type="SAM" id="MobiDB-lite"/>
    </source>
</evidence>
<dbReference type="Gene3D" id="3.40.630.30">
    <property type="match status" value="1"/>
</dbReference>
<dbReference type="PROSITE" id="PS51186">
    <property type="entry name" value="GNAT"/>
    <property type="match status" value="1"/>
</dbReference>
<evidence type="ECO:0000259" key="4">
    <source>
        <dbReference type="PROSITE" id="PS51186"/>
    </source>
</evidence>
<protein>
    <submittedName>
        <fullName evidence="5">GNAT family N-acetyltransferase</fullName>
    </submittedName>
</protein>
<dbReference type="SUPFAM" id="SSF55729">
    <property type="entry name" value="Acyl-CoA N-acyltransferases (Nat)"/>
    <property type="match status" value="1"/>
</dbReference>
<sequence>MSGPNTRLSGPDTQLSGPNTRLSGPDTQLSGPNTRLSGPDAELTGPAVEVAVAGPIPAAHPGWELVGEVPGVQFVDDWLRAEPFEDARALTAADVPEILDLIERTQPGPFRTRTIELGTYLGVRRNGRLIAMAGERLHPPGWTEISAVCTDPAFRGQGLATKLVRAVAFGVRQRGEIPFLHTSAANTNAIRLYQSIGFRLRKRTTFALYRAL</sequence>
<dbReference type="PANTHER" id="PTHR43420">
    <property type="entry name" value="ACETYLTRANSFERASE"/>
    <property type="match status" value="1"/>
</dbReference>
<gene>
    <name evidence="5" type="ORF">KOI35_45600</name>
</gene>
<dbReference type="Proteomes" id="UP001519654">
    <property type="component" value="Unassembled WGS sequence"/>
</dbReference>
<evidence type="ECO:0000313" key="5">
    <source>
        <dbReference type="EMBL" id="MBU2670800.1"/>
    </source>
</evidence>
<dbReference type="Pfam" id="PF08445">
    <property type="entry name" value="FR47"/>
    <property type="match status" value="1"/>
</dbReference>